<evidence type="ECO:0000256" key="2">
    <source>
        <dbReference type="ARBA" id="ARBA00022801"/>
    </source>
</evidence>
<dbReference type="Gene3D" id="2.60.40.10">
    <property type="entry name" value="Immunoglobulins"/>
    <property type="match status" value="1"/>
</dbReference>
<dbReference type="Gene3D" id="3.40.50.1700">
    <property type="entry name" value="Glycoside hydrolase family 3 C-terminal domain"/>
    <property type="match status" value="1"/>
</dbReference>
<keyword evidence="5" id="KW-1185">Reference proteome</keyword>
<dbReference type="InterPro" id="IPR050288">
    <property type="entry name" value="Cellulose_deg_GH3"/>
</dbReference>
<organism evidence="4 5">
    <name type="scientific">Ruficoccus amylovorans</name>
    <dbReference type="NCBI Taxonomy" id="1804625"/>
    <lineage>
        <taxon>Bacteria</taxon>
        <taxon>Pseudomonadati</taxon>
        <taxon>Verrucomicrobiota</taxon>
        <taxon>Opitutia</taxon>
        <taxon>Puniceicoccales</taxon>
        <taxon>Cerasicoccaceae</taxon>
        <taxon>Ruficoccus</taxon>
    </lineage>
</organism>
<comment type="caution">
    <text evidence="4">The sequence shown here is derived from an EMBL/GenBank/DDBJ whole genome shotgun (WGS) entry which is preliminary data.</text>
</comment>
<dbReference type="Pfam" id="PF07691">
    <property type="entry name" value="PA14"/>
    <property type="match status" value="1"/>
</dbReference>
<keyword evidence="2 4" id="KW-0378">Hydrolase</keyword>
<dbReference type="InterPro" id="IPR017853">
    <property type="entry name" value="GH"/>
</dbReference>
<dbReference type="SMART" id="SM00758">
    <property type="entry name" value="PA14"/>
    <property type="match status" value="1"/>
</dbReference>
<protein>
    <submittedName>
        <fullName evidence="4">Glycoside hydrolase family 3 C-terminal domain-containing protein</fullName>
    </submittedName>
</protein>
<dbReference type="InterPro" id="IPR036881">
    <property type="entry name" value="Glyco_hydro_3_C_sf"/>
</dbReference>
<evidence type="ECO:0000256" key="1">
    <source>
        <dbReference type="ARBA" id="ARBA00005336"/>
    </source>
</evidence>
<reference evidence="4 5" key="1">
    <citation type="submission" date="2020-07" db="EMBL/GenBank/DDBJ databases">
        <authorList>
            <person name="Feng X."/>
        </authorList>
    </citation>
    <scope>NUCLEOTIDE SEQUENCE [LARGE SCALE GENOMIC DNA]</scope>
    <source>
        <strain evidence="4 5">JCM31066</strain>
    </source>
</reference>
<dbReference type="FunFam" id="2.60.40.10:FF:000495">
    <property type="entry name" value="Periplasmic beta-glucosidase"/>
    <property type="match status" value="1"/>
</dbReference>
<proteinExistence type="inferred from homology"/>
<dbReference type="InterPro" id="IPR026891">
    <property type="entry name" value="Fn3-like"/>
</dbReference>
<dbReference type="GO" id="GO:0008422">
    <property type="term" value="F:beta-glucosidase activity"/>
    <property type="evidence" value="ECO:0007669"/>
    <property type="project" value="UniProtKB-ARBA"/>
</dbReference>
<dbReference type="Gene3D" id="3.20.20.300">
    <property type="entry name" value="Glycoside hydrolase, family 3, N-terminal domain"/>
    <property type="match status" value="1"/>
</dbReference>
<dbReference type="AlphaFoldDB" id="A0A842HKX5"/>
<dbReference type="GO" id="GO:0005975">
    <property type="term" value="P:carbohydrate metabolic process"/>
    <property type="evidence" value="ECO:0007669"/>
    <property type="project" value="InterPro"/>
</dbReference>
<dbReference type="PANTHER" id="PTHR42715:SF10">
    <property type="entry name" value="BETA-GLUCOSIDASE"/>
    <property type="match status" value="1"/>
</dbReference>
<dbReference type="EMBL" id="JACHVB010000060">
    <property type="protein sequence ID" value="MBC2596117.1"/>
    <property type="molecule type" value="Genomic_DNA"/>
</dbReference>
<dbReference type="InterPro" id="IPR002772">
    <property type="entry name" value="Glyco_hydro_3_C"/>
</dbReference>
<evidence type="ECO:0000313" key="4">
    <source>
        <dbReference type="EMBL" id="MBC2596117.1"/>
    </source>
</evidence>
<dbReference type="InterPro" id="IPR001764">
    <property type="entry name" value="Glyco_hydro_3_N"/>
</dbReference>
<dbReference type="Proteomes" id="UP000546464">
    <property type="component" value="Unassembled WGS sequence"/>
</dbReference>
<dbReference type="InterPro" id="IPR011658">
    <property type="entry name" value="PA14_dom"/>
</dbReference>
<gene>
    <name evidence="4" type="ORF">H5P28_17755</name>
</gene>
<dbReference type="Gene3D" id="2.60.120.260">
    <property type="entry name" value="Galactose-binding domain-like"/>
    <property type="match status" value="1"/>
</dbReference>
<dbReference type="Pfam" id="PF14310">
    <property type="entry name" value="Fn3-like"/>
    <property type="match status" value="1"/>
</dbReference>
<dbReference type="PROSITE" id="PS51820">
    <property type="entry name" value="PA14"/>
    <property type="match status" value="1"/>
</dbReference>
<name>A0A842HKX5_9BACT</name>
<dbReference type="RefSeq" id="WP_185677032.1">
    <property type="nucleotide sequence ID" value="NZ_JACHVB010000060.1"/>
</dbReference>
<accession>A0A842HKX5</accession>
<dbReference type="InterPro" id="IPR013783">
    <property type="entry name" value="Ig-like_fold"/>
</dbReference>
<feature type="domain" description="PA14" evidence="3">
    <location>
        <begin position="440"/>
        <end position="581"/>
    </location>
</feature>
<dbReference type="InterPro" id="IPR036962">
    <property type="entry name" value="Glyco_hydro_3_N_sf"/>
</dbReference>
<dbReference type="SUPFAM" id="SSF52279">
    <property type="entry name" value="Beta-D-glucan exohydrolase, C-terminal domain"/>
    <property type="match status" value="1"/>
</dbReference>
<dbReference type="InterPro" id="IPR037524">
    <property type="entry name" value="PA14/GLEYA"/>
</dbReference>
<dbReference type="SUPFAM" id="SSF51445">
    <property type="entry name" value="(Trans)glycosidases"/>
    <property type="match status" value="1"/>
</dbReference>
<dbReference type="PRINTS" id="PR00133">
    <property type="entry name" value="GLHYDRLASE3"/>
</dbReference>
<evidence type="ECO:0000313" key="5">
    <source>
        <dbReference type="Proteomes" id="UP000546464"/>
    </source>
</evidence>
<evidence type="ECO:0000259" key="3">
    <source>
        <dbReference type="PROSITE" id="PS51820"/>
    </source>
</evidence>
<dbReference type="SMART" id="SM01217">
    <property type="entry name" value="Fn3_like"/>
    <property type="match status" value="1"/>
</dbReference>
<dbReference type="PANTHER" id="PTHR42715">
    <property type="entry name" value="BETA-GLUCOSIDASE"/>
    <property type="match status" value="1"/>
</dbReference>
<dbReference type="Pfam" id="PF01915">
    <property type="entry name" value="Glyco_hydro_3_C"/>
    <property type="match status" value="1"/>
</dbReference>
<dbReference type="Pfam" id="PF00933">
    <property type="entry name" value="Glyco_hydro_3"/>
    <property type="match status" value="1"/>
</dbReference>
<sequence length="870" mass="95115">MITTIPSSLNKHVKPCVVIAAMAFVASLGLVSGKTPVYKDPDAPLNDRVDDLFDRLTEDEKLSLMAGSSFGSTPIPRLGVPSMTMVDAGQGVRGGAKETRGPATAFPSGVTMASSWDAELLRRIGETLAVETLNKGPGSQILLGPAINIHRSPLGGRNGEYFSEDPYLTALMAVPYIRGLQSNGVAACAKHFAANNEETDRSFVDVQVSERALREIYLPAFRASVQEAGAWTVMSSYNKVNGVQASENSYLLTDVLRKGWGFDGVVISDWHAVHDVASVQAGNNLEMPDGKYATPAEIKTALRNGIVTQEAIDASAKSMLRTIIRVGLLDHVHEPDNSRINAPEHSQLAQEVAEKSIVLLKNERGVLPIGRKKVRSIAVIGQPAKDLMIGAEGSPRVEPFKTVQILDGIEQEAGNSIKVHYYPFRQPTLLAGNYVRVPGTDDSGFRAEYFENMNYQGEPVLTRVEPEIDFEGITAQKMGIPLKRYSVRWTTDLSVPVSGVYYFGFMADDGFQLKIDGKTVLERQRNWASRERLMFVDIPLQSGEVYKLELEYLYKRNKMLARLEWMPPAPAGATEAVTGAREADIAIVCASTLKTEGEAIDRSTMNLPMGQTEQIRAIAAANQNTVVVLNNGGPVDMSEWVDAVPAVLEAWLPGENGGAAIARILFGEVNPSGKLPVTLALKRSDYPDYGNFPGTGDYSKNESVAKYEEGIYVGYRHFDKAGIEPLFPFGHGLSYTTFDIGEIALSQASLKADGTVEVHIQVANTGNRAGEEVVQLYVHDPKPRVDKPVRQLKGFRKVALKPGEMKTVVLMLSPRDLAYFDADGKQWRADAGSYEIQVGTSSRSIRRIVTLELEESWTEAVPLSRNFTNM</sequence>
<comment type="similarity">
    <text evidence="1">Belongs to the glycosyl hydrolase 3 family.</text>
</comment>